<name>Q3JIW7_BURP1</name>
<organism evidence="2 3">
    <name type="scientific">Burkholderia pseudomallei (strain 1710b)</name>
    <dbReference type="NCBI Taxonomy" id="320372"/>
    <lineage>
        <taxon>Bacteria</taxon>
        <taxon>Pseudomonadati</taxon>
        <taxon>Pseudomonadota</taxon>
        <taxon>Betaproteobacteria</taxon>
        <taxon>Burkholderiales</taxon>
        <taxon>Burkholderiaceae</taxon>
        <taxon>Burkholderia</taxon>
        <taxon>pseudomallei group</taxon>
    </lineage>
</organism>
<dbReference type="EnsemblBacteria" id="ABA52850">
    <property type="protein sequence ID" value="ABA52850"/>
    <property type="gene ID" value="BURPS1710b_A1330"/>
</dbReference>
<sequence length="921" mass="105487">MLFARAASIAYRPEAIRLDARSRWQARFAGSARPHCTSRIALSHAGRRGLAADASRRRASPARAFRARAPHGPRIPHARALGVHEHERLRAHFEARVHEAAQQPEHLQHRRLRVARRDLRELAFDLRLRIVRHDDRHFVDRVRIDRRGVEARLDVGLAPQPSEAAQTRDAALARQRAGFRHPCIVPPGKFRVARAQAQPRQILDRLPDHLLQIRCAERRAMAHGDRRADVRRQRRLVLPGPLRRLRRDLLHFRVHPANARRGAVQLDIVGPFDGRVVADQRRIGMGERAFGLDDVKTALRLKRCRVLVRLALLRMHVAERGDAAENARELRGRERQVVASVSAFRAEQHAPAVEHGPERAAPVQDLAQPAALRVLCAAHVTDRRRQHDLAGPAADFQPDGIGRLQARNRRRPRAIAHFGKWPAPVKRRAAAVERLPIDDERVAEGVEHVVDRLPCLGRATSGHPREAGEPRVFVDRLGERAPLDQHARRRLVEQARDRPRELREKRRGRRGGGARSAEPDRALRRPMDHLVERQPRRAGAHALPVRRHVEPPRAAAVRHRERHRAGDGPMQAEARRRRADVVRIDRLAPDLAARSRHHPHAHALDARRVGLHERLDERRRLDLGAMLAQAVVERIVRQLAINVQVCVDFVLADRAQRQFDKQHVGEARFRHVRFGREQRRPEKRSRQRRQRRADRDAVDLQSGALLAHAAHAQLRERPCGRRVAFGELRHLRVERRLDAVERAAHARLAQRAFEHVKLPRARQPNALADVGRRIGLRRRIFFTRVRFFHPRSPRARFRPRGSVPRGSVASVFFSIRSRFEPVKPTRFALIRAAAFRPCSKRIQIDPPDYRRIGCSRISVAMKYSFFSIDAHRRRMQAGLPAAIGKADASAASATGERNGHFRSRRLFRFAHRSGHSIRHVQ</sequence>
<gene>
    <name evidence="2" type="ordered locus">BURPS1710b_A1330</name>
</gene>
<evidence type="ECO:0000313" key="2">
    <source>
        <dbReference type="EMBL" id="ABA52850.1"/>
    </source>
</evidence>
<feature type="region of interest" description="Disordered" evidence="1">
    <location>
        <begin position="676"/>
        <end position="696"/>
    </location>
</feature>
<accession>Q3JIW7</accession>
<evidence type="ECO:0000313" key="3">
    <source>
        <dbReference type="Proteomes" id="UP000002700"/>
    </source>
</evidence>
<dbReference type="EMBL" id="CP000125">
    <property type="protein sequence ID" value="ABA52850.1"/>
    <property type="molecule type" value="Genomic_DNA"/>
</dbReference>
<feature type="compositionally biased region" description="Basic and acidic residues" evidence="1">
    <location>
        <begin position="485"/>
        <end position="504"/>
    </location>
</feature>
<evidence type="ECO:0000256" key="1">
    <source>
        <dbReference type="SAM" id="MobiDB-lite"/>
    </source>
</evidence>
<dbReference type="Proteomes" id="UP000002700">
    <property type="component" value="Chromosome II"/>
</dbReference>
<feature type="compositionally biased region" description="Basic and acidic residues" evidence="1">
    <location>
        <begin position="517"/>
        <end position="526"/>
    </location>
</feature>
<dbReference type="AlphaFoldDB" id="Q3JIW7"/>
<protein>
    <submittedName>
        <fullName evidence="2">Uncharacterized protein</fullName>
    </submittedName>
</protein>
<dbReference type="KEGG" id="bpm:BURPS1710b_A1330"/>
<feature type="region of interest" description="Disordered" evidence="1">
    <location>
        <begin position="552"/>
        <end position="577"/>
    </location>
</feature>
<reference evidence="2 3" key="1">
    <citation type="submission" date="2005-09" db="EMBL/GenBank/DDBJ databases">
        <authorList>
            <person name="Woods D.E."/>
            <person name="Nierman W.C."/>
        </authorList>
    </citation>
    <scope>NUCLEOTIDE SEQUENCE [LARGE SCALE GENOMIC DNA]</scope>
    <source>
        <strain evidence="2 3">1710b</strain>
    </source>
</reference>
<dbReference type="HOGENOM" id="CLU_316574_0_0_4"/>
<feature type="region of interest" description="Disordered" evidence="1">
    <location>
        <begin position="485"/>
        <end position="526"/>
    </location>
</feature>
<feature type="compositionally biased region" description="Basic residues" evidence="1">
    <location>
        <begin position="681"/>
        <end position="692"/>
    </location>
</feature>
<proteinExistence type="predicted"/>